<accession>A0AAD5TXU7</accession>
<dbReference type="Gene3D" id="2.60.40.420">
    <property type="entry name" value="Cupredoxins - blue copper proteins"/>
    <property type="match status" value="1"/>
</dbReference>
<dbReference type="EMBL" id="JADGJW010000553">
    <property type="protein sequence ID" value="KAJ3215304.1"/>
    <property type="molecule type" value="Genomic_DNA"/>
</dbReference>
<comment type="caution">
    <text evidence="5">The sequence shown here is derived from an EMBL/GenBank/DDBJ whole genome shotgun (WGS) entry which is preliminary data.</text>
</comment>
<dbReference type="SUPFAM" id="SSF49503">
    <property type="entry name" value="Cupredoxins"/>
    <property type="match status" value="1"/>
</dbReference>
<name>A0AAD5TXU7_9FUNG</name>
<evidence type="ECO:0000256" key="2">
    <source>
        <dbReference type="ARBA" id="ARBA00023008"/>
    </source>
</evidence>
<comment type="similarity">
    <text evidence="1">Belongs to the multicopper oxidase family.</text>
</comment>
<evidence type="ECO:0000313" key="5">
    <source>
        <dbReference type="EMBL" id="KAJ3215304.1"/>
    </source>
</evidence>
<dbReference type="PANTHER" id="PTHR11709">
    <property type="entry name" value="MULTI-COPPER OXIDASE"/>
    <property type="match status" value="1"/>
</dbReference>
<evidence type="ECO:0000256" key="1">
    <source>
        <dbReference type="ARBA" id="ARBA00010609"/>
    </source>
</evidence>
<gene>
    <name evidence="5" type="primary">FET3_2</name>
    <name evidence="5" type="ORF">HK099_006432</name>
</gene>
<keyword evidence="2" id="KW-0186">Copper</keyword>
<keyword evidence="3" id="KW-0732">Signal</keyword>
<protein>
    <submittedName>
        <fullName evidence="5">Ferroxidase fet3</fullName>
    </submittedName>
</protein>
<dbReference type="GO" id="GO:0005507">
    <property type="term" value="F:copper ion binding"/>
    <property type="evidence" value="ECO:0007669"/>
    <property type="project" value="InterPro"/>
</dbReference>
<organism evidence="5 6">
    <name type="scientific">Clydaea vesicula</name>
    <dbReference type="NCBI Taxonomy" id="447962"/>
    <lineage>
        <taxon>Eukaryota</taxon>
        <taxon>Fungi</taxon>
        <taxon>Fungi incertae sedis</taxon>
        <taxon>Chytridiomycota</taxon>
        <taxon>Chytridiomycota incertae sedis</taxon>
        <taxon>Chytridiomycetes</taxon>
        <taxon>Lobulomycetales</taxon>
        <taxon>Lobulomycetaceae</taxon>
        <taxon>Clydaea</taxon>
    </lineage>
</organism>
<proteinExistence type="inferred from homology"/>
<evidence type="ECO:0000259" key="4">
    <source>
        <dbReference type="Pfam" id="PF07732"/>
    </source>
</evidence>
<dbReference type="Pfam" id="PF07732">
    <property type="entry name" value="Cu-oxidase_3"/>
    <property type="match status" value="1"/>
</dbReference>
<feature type="signal peptide" evidence="3">
    <location>
        <begin position="1"/>
        <end position="16"/>
    </location>
</feature>
<reference evidence="5" key="1">
    <citation type="submission" date="2020-05" db="EMBL/GenBank/DDBJ databases">
        <title>Phylogenomic resolution of chytrid fungi.</title>
        <authorList>
            <person name="Stajich J.E."/>
            <person name="Amses K."/>
            <person name="Simmons R."/>
            <person name="Seto K."/>
            <person name="Myers J."/>
            <person name="Bonds A."/>
            <person name="Quandt C.A."/>
            <person name="Barry K."/>
            <person name="Liu P."/>
            <person name="Grigoriev I."/>
            <person name="Longcore J.E."/>
            <person name="James T.Y."/>
        </authorList>
    </citation>
    <scope>NUCLEOTIDE SEQUENCE</scope>
    <source>
        <strain evidence="5">JEL0476</strain>
    </source>
</reference>
<dbReference type="PANTHER" id="PTHR11709:SF361">
    <property type="entry name" value="IRON TRANSPORT MULTICOPPER OXIDASE FET3"/>
    <property type="match status" value="1"/>
</dbReference>
<evidence type="ECO:0000313" key="6">
    <source>
        <dbReference type="Proteomes" id="UP001211065"/>
    </source>
</evidence>
<evidence type="ECO:0000256" key="3">
    <source>
        <dbReference type="SAM" id="SignalP"/>
    </source>
</evidence>
<dbReference type="InterPro" id="IPR011707">
    <property type="entry name" value="Cu-oxidase-like_N"/>
</dbReference>
<dbReference type="GO" id="GO:0016491">
    <property type="term" value="F:oxidoreductase activity"/>
    <property type="evidence" value="ECO:0007669"/>
    <property type="project" value="TreeGrafter"/>
</dbReference>
<dbReference type="InterPro" id="IPR045087">
    <property type="entry name" value="Cu-oxidase_fam"/>
</dbReference>
<feature type="domain" description="Plastocyanin-like" evidence="4">
    <location>
        <begin position="23"/>
        <end position="92"/>
    </location>
</feature>
<keyword evidence="6" id="KW-1185">Reference proteome</keyword>
<sequence>MKYTFILLALLAVINAVTYNWEITYVNVNPAGTPRRAIGVNGVWPPPPLEVNLNDTLIVNVKNSLDVPTALHSHGLFQNGTSFFDGATGVTQ</sequence>
<dbReference type="Proteomes" id="UP001211065">
    <property type="component" value="Unassembled WGS sequence"/>
</dbReference>
<dbReference type="InterPro" id="IPR008972">
    <property type="entry name" value="Cupredoxin"/>
</dbReference>
<feature type="non-terminal residue" evidence="5">
    <location>
        <position position="92"/>
    </location>
</feature>
<feature type="chain" id="PRO_5042042739" evidence="3">
    <location>
        <begin position="17"/>
        <end position="92"/>
    </location>
</feature>
<dbReference type="AlphaFoldDB" id="A0AAD5TXU7"/>